<dbReference type="SUPFAM" id="SSF49313">
    <property type="entry name" value="Cadherin-like"/>
    <property type="match status" value="2"/>
</dbReference>
<comment type="function">
    <text evidence="21">Transmembrane protein that plays important roles in connecting the extracellular matrix to the cytoskeleton. Acts as a cell adhesion receptor in both muscle and non-muscle tissues. Receptor for both DMD and UTRN and, through these interactions, scaffolds axin to the cytoskeleton. Also functions in cell adhesion-mediated signaling and implicated in cell polarity.</text>
</comment>
<evidence type="ECO:0000256" key="16">
    <source>
        <dbReference type="ARBA" id="ARBA00023180"/>
    </source>
</evidence>
<dbReference type="InterPro" id="IPR006644">
    <property type="entry name" value="Cadg"/>
</dbReference>
<dbReference type="GO" id="GO:0016203">
    <property type="term" value="P:muscle attachment"/>
    <property type="evidence" value="ECO:0007669"/>
    <property type="project" value="TreeGrafter"/>
</dbReference>
<evidence type="ECO:0000256" key="1">
    <source>
        <dbReference type="ARBA" id="ARBA00004135"/>
    </source>
</evidence>
<feature type="compositionally biased region" description="Basic residues" evidence="26">
    <location>
        <begin position="432"/>
        <end position="446"/>
    </location>
</feature>
<evidence type="ECO:0000256" key="8">
    <source>
        <dbReference type="ARBA" id="ARBA00022525"/>
    </source>
</evidence>
<dbReference type="Gene3D" id="2.60.40.10">
    <property type="entry name" value="Immunoglobulins"/>
    <property type="match status" value="1"/>
</dbReference>
<dbReference type="SMART" id="SM00736">
    <property type="entry name" value="CADG"/>
    <property type="match status" value="1"/>
</dbReference>
<evidence type="ECO:0000256" key="10">
    <source>
        <dbReference type="ARBA" id="ARBA00022692"/>
    </source>
</evidence>
<evidence type="ECO:0000313" key="31">
    <source>
        <dbReference type="Proteomes" id="UP000694621"/>
    </source>
</evidence>
<dbReference type="GO" id="GO:0007411">
    <property type="term" value="P:axon guidance"/>
    <property type="evidence" value="ECO:0007669"/>
    <property type="project" value="TreeGrafter"/>
</dbReference>
<comment type="function">
    <text evidence="20">The dystroglycan complex is involved in a number of processes including laminin and basement membrane assembly, sarcolemmal stability, cell survival, peripheral nerve myelination, nodal structure, cell migration, and epithelial polarization.</text>
</comment>
<evidence type="ECO:0000256" key="15">
    <source>
        <dbReference type="ARBA" id="ARBA00023157"/>
    </source>
</evidence>
<dbReference type="GO" id="GO:0002009">
    <property type="term" value="P:morphogenesis of an epithelium"/>
    <property type="evidence" value="ECO:0007669"/>
    <property type="project" value="TreeGrafter"/>
</dbReference>
<dbReference type="Gene3D" id="3.30.70.1040">
    <property type="entry name" value="Dystroglycan, domain 2"/>
    <property type="match status" value="1"/>
</dbReference>
<organism evidence="30 31">
    <name type="scientific">Astyanax mexicanus</name>
    <name type="common">Blind cave fish</name>
    <name type="synonym">Astyanax fasciatus mexicanus</name>
    <dbReference type="NCBI Taxonomy" id="7994"/>
    <lineage>
        <taxon>Eukaryota</taxon>
        <taxon>Metazoa</taxon>
        <taxon>Chordata</taxon>
        <taxon>Craniata</taxon>
        <taxon>Vertebrata</taxon>
        <taxon>Euteleostomi</taxon>
        <taxon>Actinopterygii</taxon>
        <taxon>Neopterygii</taxon>
        <taxon>Teleostei</taxon>
        <taxon>Ostariophysi</taxon>
        <taxon>Characiformes</taxon>
        <taxon>Characoidei</taxon>
        <taxon>Acestrorhamphidae</taxon>
        <taxon>Acestrorhamphinae</taxon>
        <taxon>Astyanax</taxon>
    </lineage>
</organism>
<dbReference type="InterPro" id="IPR041631">
    <property type="entry name" value="Alpha_DG1_N2"/>
</dbReference>
<dbReference type="InterPro" id="IPR013783">
    <property type="entry name" value="Ig-like_fold"/>
</dbReference>
<evidence type="ECO:0000256" key="9">
    <source>
        <dbReference type="ARBA" id="ARBA00022553"/>
    </source>
</evidence>
<dbReference type="PROSITE" id="PS51699">
    <property type="entry name" value="SEA_DG"/>
    <property type="match status" value="1"/>
</dbReference>
<evidence type="ECO:0000256" key="2">
    <source>
        <dbReference type="ARBA" id="ARBA00004239"/>
    </source>
</evidence>
<keyword evidence="15" id="KW-1015">Disulfide bond</keyword>
<feature type="region of interest" description="Disordered" evidence="26">
    <location>
        <begin position="834"/>
        <end position="876"/>
    </location>
</feature>
<dbReference type="InterPro" id="IPR027468">
    <property type="entry name" value="Alpha-dystroglycan_domain_2"/>
</dbReference>
<evidence type="ECO:0000256" key="13">
    <source>
        <dbReference type="ARBA" id="ARBA00023018"/>
    </source>
</evidence>
<feature type="chain" id="PRO_5034481252" description="Dystroglycan 1" evidence="28">
    <location>
        <begin position="28"/>
        <end position="876"/>
    </location>
</feature>
<dbReference type="GO" id="GO:0042383">
    <property type="term" value="C:sarcolemma"/>
    <property type="evidence" value="ECO:0007669"/>
    <property type="project" value="UniProtKB-SubCell"/>
</dbReference>
<feature type="transmembrane region" description="Helical" evidence="27">
    <location>
        <begin position="730"/>
        <end position="756"/>
    </location>
</feature>
<keyword evidence="11 28" id="KW-0732">Signal</keyword>
<evidence type="ECO:0000256" key="25">
    <source>
        <dbReference type="ARBA" id="ARBA00034100"/>
    </source>
</evidence>
<keyword evidence="14 27" id="KW-0472">Membrane</keyword>
<evidence type="ECO:0000259" key="29">
    <source>
        <dbReference type="PROSITE" id="PS51699"/>
    </source>
</evidence>
<keyword evidence="9" id="KW-0597">Phosphoprotein</keyword>
<dbReference type="GO" id="GO:0005856">
    <property type="term" value="C:cytoskeleton"/>
    <property type="evidence" value="ECO:0007669"/>
    <property type="project" value="UniProtKB-SubCell"/>
</dbReference>
<feature type="compositionally biased region" description="Pro residues" evidence="26">
    <location>
        <begin position="840"/>
        <end position="851"/>
    </location>
</feature>
<dbReference type="AlphaFoldDB" id="A0A8B9L4J4"/>
<dbReference type="GO" id="GO:0005615">
    <property type="term" value="C:extracellular space"/>
    <property type="evidence" value="ECO:0007669"/>
    <property type="project" value="TreeGrafter"/>
</dbReference>
<evidence type="ECO:0000256" key="6">
    <source>
        <dbReference type="ARBA" id="ARBA00022475"/>
    </source>
</evidence>
<feature type="compositionally biased region" description="Low complexity" evidence="26">
    <location>
        <begin position="712"/>
        <end position="724"/>
    </location>
</feature>
<evidence type="ECO:0000256" key="11">
    <source>
        <dbReference type="ARBA" id="ARBA00022729"/>
    </source>
</evidence>
<feature type="domain" description="Peptidase S72" evidence="29">
    <location>
        <begin position="578"/>
        <end position="687"/>
    </location>
</feature>
<proteinExistence type="predicted"/>
<evidence type="ECO:0000256" key="17">
    <source>
        <dbReference type="ARBA" id="ARBA00023212"/>
    </source>
</evidence>
<evidence type="ECO:0000256" key="5">
    <source>
        <dbReference type="ARBA" id="ARBA00004642"/>
    </source>
</evidence>
<feature type="signal peptide" evidence="28">
    <location>
        <begin position="1"/>
        <end position="27"/>
    </location>
</feature>
<dbReference type="GO" id="GO:0005509">
    <property type="term" value="F:calcium ion binding"/>
    <property type="evidence" value="ECO:0007669"/>
    <property type="project" value="InterPro"/>
</dbReference>
<dbReference type="PANTHER" id="PTHR21559:SF22">
    <property type="entry name" value="DYSTROGLYCAN 1"/>
    <property type="match status" value="1"/>
</dbReference>
<dbReference type="Ensembl" id="ENSAMXT00005049101.1">
    <property type="protein sequence ID" value="ENSAMXP00005045176.1"/>
    <property type="gene ID" value="ENSAMXG00005020933.1"/>
</dbReference>
<dbReference type="InterPro" id="IPR015919">
    <property type="entry name" value="Cadherin-like_sf"/>
</dbReference>
<dbReference type="Pfam" id="PF18424">
    <property type="entry name" value="a_DG1_N2"/>
    <property type="match status" value="1"/>
</dbReference>
<evidence type="ECO:0000256" key="22">
    <source>
        <dbReference type="ARBA" id="ARBA00026224"/>
    </source>
</evidence>
<dbReference type="Pfam" id="PF05454">
    <property type="entry name" value="DAG1"/>
    <property type="match status" value="1"/>
</dbReference>
<keyword evidence="16" id="KW-0325">Glycoprotein</keyword>
<dbReference type="GO" id="GO:0021675">
    <property type="term" value="P:nerve development"/>
    <property type="evidence" value="ECO:0007669"/>
    <property type="project" value="TreeGrafter"/>
</dbReference>
<comment type="subcellular location">
    <subcellularLocation>
        <location evidence="1">Cell membrane</location>
        <location evidence="1">Sarcolemma</location>
    </subcellularLocation>
    <subcellularLocation>
        <location evidence="4">Cell membrane</location>
        <topology evidence="4">Single-pass type I membrane protein</topology>
    </subcellularLocation>
    <subcellularLocation>
        <location evidence="3">Cytoplasm</location>
        <location evidence="3">Cytoskeleton</location>
    </subcellularLocation>
    <subcellularLocation>
        <location evidence="5">Nucleus</location>
        <location evidence="5">Nucleoplasm</location>
    </subcellularLocation>
    <subcellularLocation>
        <location evidence="25">Postsynaptic cell membrane</location>
    </subcellularLocation>
    <subcellularLocation>
        <location evidence="2">Secreted</location>
        <location evidence="2">Extracellular space</location>
    </subcellularLocation>
</comment>
<keyword evidence="17" id="KW-0206">Cytoskeleton</keyword>
<dbReference type="InterPro" id="IPR030398">
    <property type="entry name" value="SEA_DG_dom"/>
</dbReference>
<evidence type="ECO:0000256" key="28">
    <source>
        <dbReference type="SAM" id="SignalP"/>
    </source>
</evidence>
<evidence type="ECO:0000256" key="12">
    <source>
        <dbReference type="ARBA" id="ARBA00022989"/>
    </source>
</evidence>
<dbReference type="GO" id="GO:0016011">
    <property type="term" value="C:dystroglycan complex"/>
    <property type="evidence" value="ECO:0007669"/>
    <property type="project" value="TreeGrafter"/>
</dbReference>
<dbReference type="OMA" id="SAMEPEF"/>
<keyword evidence="8" id="KW-0964">Secreted</keyword>
<dbReference type="GO" id="GO:0005654">
    <property type="term" value="C:nucleoplasm"/>
    <property type="evidence" value="ECO:0007669"/>
    <property type="project" value="UniProtKB-SubCell"/>
</dbReference>
<evidence type="ECO:0000256" key="19">
    <source>
        <dbReference type="ARBA" id="ARBA00023257"/>
    </source>
</evidence>
<keyword evidence="12 27" id="KW-1133">Transmembrane helix</keyword>
<evidence type="ECO:0000256" key="20">
    <source>
        <dbReference type="ARBA" id="ARBA00023567"/>
    </source>
</evidence>
<feature type="region of interest" description="Disordered" evidence="26">
    <location>
        <begin position="420"/>
        <end position="474"/>
    </location>
</feature>
<evidence type="ECO:0000256" key="21">
    <source>
        <dbReference type="ARBA" id="ARBA00024991"/>
    </source>
</evidence>
<feature type="compositionally biased region" description="Polar residues" evidence="26">
    <location>
        <begin position="463"/>
        <end position="473"/>
    </location>
</feature>
<keyword evidence="6" id="KW-1003">Cell membrane</keyword>
<dbReference type="CDD" id="cd11305">
    <property type="entry name" value="alpha_DG_C"/>
    <property type="match status" value="1"/>
</dbReference>
<name>A0A8B9L4J4_ASTMX</name>
<keyword evidence="13" id="KW-0770">Synapse</keyword>
<dbReference type="Proteomes" id="UP000694621">
    <property type="component" value="Unplaced"/>
</dbReference>
<dbReference type="InterPro" id="IPR008465">
    <property type="entry name" value="DAG1_C"/>
</dbReference>
<keyword evidence="18" id="KW-0539">Nucleus</keyword>
<evidence type="ECO:0000256" key="7">
    <source>
        <dbReference type="ARBA" id="ARBA00022490"/>
    </source>
</evidence>
<evidence type="ECO:0000256" key="18">
    <source>
        <dbReference type="ARBA" id="ARBA00023242"/>
    </source>
</evidence>
<dbReference type="SUPFAM" id="SSF111006">
    <property type="entry name" value="Dystroglycan, domain 2"/>
    <property type="match status" value="1"/>
</dbReference>
<protein>
    <recommendedName>
        <fullName evidence="22">Dystroglycan 1</fullName>
    </recommendedName>
    <alternativeName>
        <fullName evidence="24">Dystroglycan</fullName>
    </alternativeName>
    <alternativeName>
        <fullName evidence="23">Dystrophin-associated glycoprotein 1</fullName>
    </alternativeName>
</protein>
<feature type="region of interest" description="Disordered" evidence="26">
    <location>
        <begin position="698"/>
        <end position="727"/>
    </location>
</feature>
<evidence type="ECO:0000313" key="30">
    <source>
        <dbReference type="Ensembl" id="ENSAMXP00005045176.1"/>
    </source>
</evidence>
<dbReference type="GO" id="GO:0005604">
    <property type="term" value="C:basement membrane"/>
    <property type="evidence" value="ECO:0007669"/>
    <property type="project" value="TreeGrafter"/>
</dbReference>
<evidence type="ECO:0000256" key="27">
    <source>
        <dbReference type="SAM" id="Phobius"/>
    </source>
</evidence>
<reference evidence="30" key="1">
    <citation type="submission" date="2025-08" db="UniProtKB">
        <authorList>
            <consortium name="Ensembl"/>
        </authorList>
    </citation>
    <scope>IDENTIFICATION</scope>
</reference>
<sequence length="876" mass="96229">MSHRVFIIRSVGVSMWGLLLLCAVTWASEPIIVELEASMHSTLLLDIQSSVSRVATAQSSGVSDTVAVVGQMFWMRIPLPSADCHSTDIFSEVGSAPFPSWLYWDNELCLLQGLPLEGDKGLYRFSLSPAALQGRDGSIQSHLLLRGTKLNSAYTHINQPEVFTITVNSEDQQEIDPAPLTRHTEINATAVCVCSSGQPITVLTIILDADLIKMNSRERLALLQKMSHFASVPPELMRVMPVINNRFFDMTAFMAGPGNAKKVVENGALLSWKLGCALDQSNLPDISRVQLPAKDGTMSALLGYPVVGWYIVNKKPQVVKRIRRQIHNTPTPVPSQLPPTTHPEPAERIVPTLTSPFIAPTTDMLANPARGPLPLPVKPTIRIRDQVAYTPVLGHPLPTRVLGSTSTLPIQPTLTRHGYVEPTASVTPPTTRRPKTSATKKGKKQKTTPMPREPKTTVKPSRRTTPVTNQKPQLHNPIDEVNVWVGTYFEVKIPADTFFDQEDGSTERLRLSLRQSHNQAVDEGSWIQFNSTSQLLYGLPDLSHVGRHEFFMMATDKEDTSTTDAFEVHVNRWPAEDQSPVTFTARFQGEPSALSGDIHKKILLSKKLAFALGDRNSSSVTLRNISNGSILVEWTNSSLPKNPCPREQIQAMCRRISDAQGQPTPIFNSAMEPEFKPINISVHGANKCQRFSFVPPGELPIPPSTGESPTLVPTSVTPSSGSGRRSSDDVYLHTVIPAVVVAALLLTAGFIAMVCYRKKRRGKLTTEEQATFIKKGVPIIFADELDDAKSPPSSSMPLILREEKPPLPPPQYPSSACGEGSLLNHHMLEEYISLSDDDPSAPPYQPPPPFTVPIEGKGSRPKNMTSYRCPPPYVPP</sequence>
<keyword evidence="19" id="KW-0628">Postsynaptic cell membrane</keyword>
<dbReference type="GO" id="GO:0045211">
    <property type="term" value="C:postsynaptic membrane"/>
    <property type="evidence" value="ECO:0007669"/>
    <property type="project" value="UniProtKB-SubCell"/>
</dbReference>
<evidence type="ECO:0000256" key="26">
    <source>
        <dbReference type="SAM" id="MobiDB-lite"/>
    </source>
</evidence>
<evidence type="ECO:0000256" key="24">
    <source>
        <dbReference type="ARBA" id="ARBA00031034"/>
    </source>
</evidence>
<evidence type="ECO:0000256" key="23">
    <source>
        <dbReference type="ARBA" id="ARBA00030092"/>
    </source>
</evidence>
<keyword evidence="7" id="KW-0963">Cytoplasm</keyword>
<dbReference type="GO" id="GO:0043236">
    <property type="term" value="F:laminin binding"/>
    <property type="evidence" value="ECO:0007669"/>
    <property type="project" value="TreeGrafter"/>
</dbReference>
<accession>A0A8B9L4J4</accession>
<evidence type="ECO:0000256" key="3">
    <source>
        <dbReference type="ARBA" id="ARBA00004245"/>
    </source>
</evidence>
<keyword evidence="10 27" id="KW-0812">Transmembrane</keyword>
<dbReference type="PANTHER" id="PTHR21559">
    <property type="entry name" value="DYSTROGLYCAN-RELATED"/>
    <property type="match status" value="1"/>
</dbReference>
<evidence type="ECO:0000256" key="14">
    <source>
        <dbReference type="ARBA" id="ARBA00023136"/>
    </source>
</evidence>
<evidence type="ECO:0000256" key="4">
    <source>
        <dbReference type="ARBA" id="ARBA00004251"/>
    </source>
</evidence>